<dbReference type="SUPFAM" id="SSF111347">
    <property type="entry name" value="Rap/Ran-GAP"/>
    <property type="match status" value="1"/>
</dbReference>
<name>A0A0L0HHH6_SPIPD</name>
<dbReference type="RefSeq" id="XP_016608576.1">
    <property type="nucleotide sequence ID" value="XM_016757382.1"/>
</dbReference>
<evidence type="ECO:0000256" key="2">
    <source>
        <dbReference type="SAM" id="MobiDB-lite"/>
    </source>
</evidence>
<dbReference type="GO" id="GO:0051056">
    <property type="term" value="P:regulation of small GTPase mediated signal transduction"/>
    <property type="evidence" value="ECO:0007669"/>
    <property type="project" value="InterPro"/>
</dbReference>
<dbReference type="Gene3D" id="3.40.50.11210">
    <property type="entry name" value="Rap/Ran-GAP"/>
    <property type="match status" value="1"/>
</dbReference>
<dbReference type="PANTHER" id="PTHR21344">
    <property type="entry name" value="RAL GTPASE-ACTIVATING PROTEIN SUBUNIT BETA"/>
    <property type="match status" value="1"/>
</dbReference>
<dbReference type="EMBL" id="KQ257456">
    <property type="protein sequence ID" value="KND00537.1"/>
    <property type="molecule type" value="Genomic_DNA"/>
</dbReference>
<feature type="compositionally biased region" description="Polar residues" evidence="2">
    <location>
        <begin position="1273"/>
        <end position="1290"/>
    </location>
</feature>
<dbReference type="Proteomes" id="UP000053201">
    <property type="component" value="Unassembled WGS sequence"/>
</dbReference>
<dbReference type="InterPro" id="IPR035974">
    <property type="entry name" value="Rap/Ran-GAP_sf"/>
</dbReference>
<dbReference type="Pfam" id="PF20412">
    <property type="entry name" value="RALGAPB_N"/>
    <property type="match status" value="1"/>
</dbReference>
<evidence type="ECO:0000313" key="4">
    <source>
        <dbReference type="EMBL" id="KND00537.1"/>
    </source>
</evidence>
<sequence>MFIDRAAQLGLLQHDPESSILTGFPLGVKKKLIHEVTQCLLPNSPLLPDPSSLLTSPAHVRWAMEVIGQGFALPIEDVGIIHQTIAVYSNWLLDPSTLPSAIQERKGSDVEQKFWQTIFQQFSLLFQPRSRTEMAYSPWLQDRSKNKLDPDDTDPLTLHVDLCHGVLKILTSAGRELGSEFSEETWIVLLKVMIGISDCLLREPMEKEKSAGDSLAKGDKHQSNVYEGEDAGPRMADELCEHLIRVLVELWLRSNLKPVYMWDHLKRYFTLWTHRVKVIRQWSATIFALTQRVAGLLYGTKEGAENVHISIDSYSVTLDLPPDFVYYAWHRMIYLIGNPNALRAANFEVAIKGIARVVHVWHSIGIDADPLDGTVSTIPDGNTLLHMLGGWLFEAAPKMGPEYAEGKAEALGILCRIFCQPQRRRKFLRTYLERFYTALKDGLRSDAPSLTAIMLNTGELFVRDLEGVRLLAPDFVIALRRILPTLPPVFNAKVDPEDLRRAAYRVMGCILGLPNHFDEVPVGTGWEMYDQYNRHAGGAEEVVLSKMIKAMYAKSDDATTSSGDDISESTFRTLKSHILEVLLTSLIVEHSPVNARYVLHLLNTFVAEDAAFCPGLPALAVKTIQEKLISGWPPDVMKTAFQALNHFAAFYKYIRRDNKSCPRELVLTLCRYIDTSLLEDNLVAVQSLIISAYDCMIRWAVVGQWIVDDRDCHNAVIATLCRGIGVLERDDDFAAVSNGTSAHAISHSHGLSSSSTGGSVKDAGNGLSSSDRERVPTVASVQSIIASVNDKKKAQRHSMAASKLIPKLRSSTVPISTTPPVSTGTKDGGLGLPTFANLTAEMMIKSAAEMGMAHMLNQLGNFPPYGEVTGVTRISSIWNEEAEVRRIVGVRDRLKAMRTTKLDVEQLIPAPQIQSPEDIGGDVGISDYRRYIRYYAYDRRVIMGIIETPHWAVEDDLTTGNGRPLSENRTGKILTPRMTLVLRESTGKYTWMTSLKYTDESKTISSPHASTESALVLRSTSEITVSPQHHGVNPQLVLSPTTTGRHFTPAPYPYTPRNASVVEFHSINDSSIPSLDDIIPLGSDSSRCHGVVKAITEKWTKQEQERAKEVLKSESYRCPTAVTPPRPVDLTDPDLGPQSFRLFLGQLGFLTPESQSKLWPLQMSDALLKDLQKIDGMPERDCMSMCVLFCRSGHESLDDILGHRTVSHDFDEFVHCLGWPVDLSSHTGYKGNLDKSICATAPYFASRHAEVIFHSPYYIRDGHVSGQDLDGISDTTPSTNSRDVQSSMGTSGHRPFIDTTRRPTSGHFPSGHEVESPTLSQRPWPNEPNRPRASFFTDVAHEDLIYIVWVEDMHRYTSIPRKLSRTAAQLFIFVHPLPHTPGMYFIRVVSNSLSFEDLMNIGPLLDGMVISRHILGMLVRTTAISGHKYCRTIKGTFRRPPLIRRHHIEEVCNRHKTNMSIGRFYADLFT</sequence>
<accession>A0A0L0HHH6</accession>
<dbReference type="PANTHER" id="PTHR21344:SF1">
    <property type="entry name" value="RAL GTPASE-ACTIVATING PROTEIN SUBUNIT BETA"/>
    <property type="match status" value="1"/>
</dbReference>
<evidence type="ECO:0000313" key="5">
    <source>
        <dbReference type="Proteomes" id="UP000053201"/>
    </source>
</evidence>
<feature type="region of interest" description="Disordered" evidence="2">
    <location>
        <begin position="210"/>
        <end position="229"/>
    </location>
</feature>
<feature type="region of interest" description="Disordered" evidence="2">
    <location>
        <begin position="746"/>
        <end position="775"/>
    </location>
</feature>
<dbReference type="GeneID" id="27692350"/>
<feature type="region of interest" description="Disordered" evidence="2">
    <location>
        <begin position="1271"/>
        <end position="1326"/>
    </location>
</feature>
<keyword evidence="1" id="KW-0343">GTPase activation</keyword>
<dbReference type="InterPro" id="IPR000331">
    <property type="entry name" value="Rap/Ran_GAP_dom"/>
</dbReference>
<dbReference type="InterPro" id="IPR039930">
    <property type="entry name" value="RALGAPB"/>
</dbReference>
<dbReference type="OrthoDB" id="1749473at2759"/>
<dbReference type="OMA" id="CWEECCV"/>
<feature type="domain" description="Rap-GAP" evidence="3">
    <location>
        <begin position="1171"/>
        <end position="1451"/>
    </location>
</feature>
<dbReference type="PROSITE" id="PS50085">
    <property type="entry name" value="RAPGAP"/>
    <property type="match status" value="1"/>
</dbReference>
<dbReference type="eggNOG" id="KOG3652">
    <property type="taxonomic scope" value="Eukaryota"/>
</dbReference>
<dbReference type="GO" id="GO:0005096">
    <property type="term" value="F:GTPase activator activity"/>
    <property type="evidence" value="ECO:0007669"/>
    <property type="project" value="UniProtKB-KW"/>
</dbReference>
<organism evidence="4 5">
    <name type="scientific">Spizellomyces punctatus (strain DAOM BR117)</name>
    <dbReference type="NCBI Taxonomy" id="645134"/>
    <lineage>
        <taxon>Eukaryota</taxon>
        <taxon>Fungi</taxon>
        <taxon>Fungi incertae sedis</taxon>
        <taxon>Chytridiomycota</taxon>
        <taxon>Chytridiomycota incertae sedis</taxon>
        <taxon>Chytridiomycetes</taxon>
        <taxon>Spizellomycetales</taxon>
        <taxon>Spizellomycetaceae</taxon>
        <taxon>Spizellomyces</taxon>
    </lineage>
</organism>
<dbReference type="InterPro" id="IPR046859">
    <property type="entry name" value="RGPA/RALGAPB_N"/>
</dbReference>
<evidence type="ECO:0000259" key="3">
    <source>
        <dbReference type="PROSITE" id="PS50085"/>
    </source>
</evidence>
<proteinExistence type="predicted"/>
<keyword evidence="5" id="KW-1185">Reference proteome</keyword>
<feature type="compositionally biased region" description="Low complexity" evidence="2">
    <location>
        <begin position="746"/>
        <end position="759"/>
    </location>
</feature>
<feature type="compositionally biased region" description="Basic and acidic residues" evidence="2">
    <location>
        <begin position="210"/>
        <end position="222"/>
    </location>
</feature>
<dbReference type="VEuPathDB" id="FungiDB:SPPG_09225"/>
<gene>
    <name evidence="4" type="ORF">SPPG_09225</name>
</gene>
<dbReference type="STRING" id="645134.A0A0L0HHH6"/>
<dbReference type="InParanoid" id="A0A0L0HHH6"/>
<dbReference type="Pfam" id="PF02145">
    <property type="entry name" value="Rap_GAP"/>
    <property type="match status" value="2"/>
</dbReference>
<protein>
    <recommendedName>
        <fullName evidence="3">Rap-GAP domain-containing protein</fullName>
    </recommendedName>
</protein>
<reference evidence="4 5" key="1">
    <citation type="submission" date="2009-08" db="EMBL/GenBank/DDBJ databases">
        <title>The Genome Sequence of Spizellomyces punctatus strain DAOM BR117.</title>
        <authorList>
            <consortium name="The Broad Institute Genome Sequencing Platform"/>
            <person name="Russ C."/>
            <person name="Cuomo C."/>
            <person name="Shea T."/>
            <person name="Young S.K."/>
            <person name="Zeng Q."/>
            <person name="Koehrsen M."/>
            <person name="Haas B."/>
            <person name="Borodovsky M."/>
            <person name="Guigo R."/>
            <person name="Alvarado L."/>
            <person name="Berlin A."/>
            <person name="Bochicchio J."/>
            <person name="Borenstein D."/>
            <person name="Chapman S."/>
            <person name="Chen Z."/>
            <person name="Engels R."/>
            <person name="Freedman E."/>
            <person name="Gellesch M."/>
            <person name="Goldberg J."/>
            <person name="Griggs A."/>
            <person name="Gujja S."/>
            <person name="Heiman D."/>
            <person name="Hepburn T."/>
            <person name="Howarth C."/>
            <person name="Jen D."/>
            <person name="Larson L."/>
            <person name="Lewis B."/>
            <person name="Mehta T."/>
            <person name="Park D."/>
            <person name="Pearson M."/>
            <person name="Roberts A."/>
            <person name="Saif S."/>
            <person name="Shenoy N."/>
            <person name="Sisk P."/>
            <person name="Stolte C."/>
            <person name="Sykes S."/>
            <person name="Thomson T."/>
            <person name="Walk T."/>
            <person name="White J."/>
            <person name="Yandava C."/>
            <person name="Burger G."/>
            <person name="Gray M.W."/>
            <person name="Holland P.W.H."/>
            <person name="King N."/>
            <person name="Lang F.B.F."/>
            <person name="Roger A.J."/>
            <person name="Ruiz-Trillo I."/>
            <person name="Lander E."/>
            <person name="Nusbaum C."/>
        </authorList>
    </citation>
    <scope>NUCLEOTIDE SEQUENCE [LARGE SCALE GENOMIC DNA]</scope>
    <source>
        <strain evidence="4 5">DAOM BR117</strain>
    </source>
</reference>
<evidence type="ECO:0000256" key="1">
    <source>
        <dbReference type="ARBA" id="ARBA00022468"/>
    </source>
</evidence>